<comment type="similarity">
    <text evidence="1">Belongs to the LysR transcriptional regulatory family.</text>
</comment>
<dbReference type="InterPro" id="IPR000847">
    <property type="entry name" value="LysR_HTH_N"/>
</dbReference>
<keyword evidence="3" id="KW-0238">DNA-binding</keyword>
<gene>
    <name evidence="6" type="ORF">EOW66_19350</name>
</gene>
<dbReference type="CDD" id="cd05466">
    <property type="entry name" value="PBP2_LTTR_substrate"/>
    <property type="match status" value="1"/>
</dbReference>
<dbReference type="PANTHER" id="PTHR30346:SF0">
    <property type="entry name" value="HCA OPERON TRANSCRIPTIONAL ACTIVATOR HCAR"/>
    <property type="match status" value="1"/>
</dbReference>
<reference evidence="6" key="1">
    <citation type="submission" date="2019-01" db="EMBL/GenBank/DDBJ databases">
        <title>Sinorhodobacter populi sp. nov. isolated from the symptomatic bark tissue of Populus euramericana canker.</title>
        <authorList>
            <person name="Xu G."/>
        </authorList>
    </citation>
    <scope>NUCLEOTIDE SEQUENCE [LARGE SCALE GENOMIC DNA]</scope>
    <source>
        <strain evidence="6">CGMCC 1.12963</strain>
    </source>
</reference>
<organism evidence="6 7">
    <name type="scientific">Paenirhodobacter huangdaonensis</name>
    <dbReference type="NCBI Taxonomy" id="2501515"/>
    <lineage>
        <taxon>Bacteria</taxon>
        <taxon>Pseudomonadati</taxon>
        <taxon>Pseudomonadota</taxon>
        <taxon>Alphaproteobacteria</taxon>
        <taxon>Rhodobacterales</taxon>
        <taxon>Rhodobacter group</taxon>
        <taxon>Paenirhodobacter</taxon>
    </lineage>
</organism>
<dbReference type="PROSITE" id="PS50931">
    <property type="entry name" value="HTH_LYSR"/>
    <property type="match status" value="1"/>
</dbReference>
<keyword evidence="2" id="KW-0805">Transcription regulation</keyword>
<dbReference type="SUPFAM" id="SSF46785">
    <property type="entry name" value="Winged helix' DNA-binding domain"/>
    <property type="match status" value="1"/>
</dbReference>
<evidence type="ECO:0000259" key="5">
    <source>
        <dbReference type="PROSITE" id="PS50931"/>
    </source>
</evidence>
<dbReference type="Pfam" id="PF00126">
    <property type="entry name" value="HTH_1"/>
    <property type="match status" value="1"/>
</dbReference>
<dbReference type="EMBL" id="SAVA01000019">
    <property type="protein sequence ID" value="RWR47570.1"/>
    <property type="molecule type" value="Genomic_DNA"/>
</dbReference>
<reference evidence="6" key="2">
    <citation type="submission" date="2019-01" db="EMBL/GenBank/DDBJ databases">
        <authorList>
            <person name="Li Y."/>
        </authorList>
    </citation>
    <scope>NUCLEOTIDE SEQUENCE [LARGE SCALE GENOMIC DNA]</scope>
    <source>
        <strain evidence="6">CGMCC 1.12963</strain>
    </source>
</reference>
<evidence type="ECO:0000313" key="7">
    <source>
        <dbReference type="Proteomes" id="UP000288071"/>
    </source>
</evidence>
<dbReference type="GO" id="GO:0003677">
    <property type="term" value="F:DNA binding"/>
    <property type="evidence" value="ECO:0007669"/>
    <property type="project" value="UniProtKB-KW"/>
</dbReference>
<dbReference type="GO" id="GO:0003700">
    <property type="term" value="F:DNA-binding transcription factor activity"/>
    <property type="evidence" value="ECO:0007669"/>
    <property type="project" value="InterPro"/>
</dbReference>
<dbReference type="GO" id="GO:0032993">
    <property type="term" value="C:protein-DNA complex"/>
    <property type="evidence" value="ECO:0007669"/>
    <property type="project" value="TreeGrafter"/>
</dbReference>
<accession>A0A3S3M5J7</accession>
<name>A0A3S3M5J7_9RHOB</name>
<dbReference type="FunFam" id="1.10.10.10:FF:000001">
    <property type="entry name" value="LysR family transcriptional regulator"/>
    <property type="match status" value="1"/>
</dbReference>
<dbReference type="InterPro" id="IPR036388">
    <property type="entry name" value="WH-like_DNA-bd_sf"/>
</dbReference>
<protein>
    <submittedName>
        <fullName evidence="6">LysR family transcriptional regulator</fullName>
    </submittedName>
</protein>
<comment type="caution">
    <text evidence="6">The sequence shown here is derived from an EMBL/GenBank/DDBJ whole genome shotgun (WGS) entry which is preliminary data.</text>
</comment>
<sequence length="311" mass="34074">MKNLADLRSLQSFVTVARESNVSRAAERLHLTQPAISLQLKRLSAETGLKLFNRTSRGVELTRDGAALLIKAEQVLAALEDFRQTANRMTGTVRGTLHVGTVIDPDFIRLGQFLRAVAQTAPDLQTQLAHGMSGDVPVRLLRGEIDVGYFLGDPEDGPPAPGPETALSESPFQYRALTRFKYRVVAPAGWEQRTAGRDWKALAELPWIGTPPASVHNRLLSRLFSDLGVTQNRVAVVDQEPSMLAMVRSGGGLSLCRESVALNEKQIHGLVVVDHAEIEVKLGFLTLASRKGEPAIDLAFELIRKIWSLSD</sequence>
<evidence type="ECO:0000256" key="1">
    <source>
        <dbReference type="ARBA" id="ARBA00009437"/>
    </source>
</evidence>
<keyword evidence="4" id="KW-0804">Transcription</keyword>
<dbReference type="PANTHER" id="PTHR30346">
    <property type="entry name" value="TRANSCRIPTIONAL DUAL REGULATOR HCAR-RELATED"/>
    <property type="match status" value="1"/>
</dbReference>
<dbReference type="InterPro" id="IPR036390">
    <property type="entry name" value="WH_DNA-bd_sf"/>
</dbReference>
<evidence type="ECO:0000313" key="6">
    <source>
        <dbReference type="EMBL" id="RWR47570.1"/>
    </source>
</evidence>
<evidence type="ECO:0000256" key="2">
    <source>
        <dbReference type="ARBA" id="ARBA00023015"/>
    </source>
</evidence>
<dbReference type="Gene3D" id="3.40.190.10">
    <property type="entry name" value="Periplasmic binding protein-like II"/>
    <property type="match status" value="2"/>
</dbReference>
<feature type="domain" description="HTH lysR-type" evidence="5">
    <location>
        <begin position="1"/>
        <end position="62"/>
    </location>
</feature>
<dbReference type="AlphaFoldDB" id="A0A3S3M5J7"/>
<evidence type="ECO:0000256" key="3">
    <source>
        <dbReference type="ARBA" id="ARBA00023125"/>
    </source>
</evidence>
<dbReference type="PRINTS" id="PR00039">
    <property type="entry name" value="HTHLYSR"/>
</dbReference>
<dbReference type="InterPro" id="IPR005119">
    <property type="entry name" value="LysR_subst-bd"/>
</dbReference>
<dbReference type="Pfam" id="PF03466">
    <property type="entry name" value="LysR_substrate"/>
    <property type="match status" value="1"/>
</dbReference>
<keyword evidence="7" id="KW-1185">Reference proteome</keyword>
<dbReference type="SUPFAM" id="SSF53850">
    <property type="entry name" value="Periplasmic binding protein-like II"/>
    <property type="match status" value="1"/>
</dbReference>
<proteinExistence type="inferred from homology"/>
<dbReference type="Gene3D" id="1.10.10.10">
    <property type="entry name" value="Winged helix-like DNA-binding domain superfamily/Winged helix DNA-binding domain"/>
    <property type="match status" value="1"/>
</dbReference>
<dbReference type="Proteomes" id="UP000288071">
    <property type="component" value="Unassembled WGS sequence"/>
</dbReference>
<evidence type="ECO:0000256" key="4">
    <source>
        <dbReference type="ARBA" id="ARBA00023163"/>
    </source>
</evidence>